<dbReference type="GO" id="GO:0003677">
    <property type="term" value="F:DNA binding"/>
    <property type="evidence" value="ECO:0007669"/>
    <property type="project" value="UniProtKB-UniRule"/>
</dbReference>
<comment type="similarity">
    <text evidence="4">Belongs to the GbsR family.</text>
</comment>
<keyword evidence="3 4" id="KW-0804">Transcription</keyword>
<dbReference type="SUPFAM" id="SSF46785">
    <property type="entry name" value="Winged helix' DNA-binding domain"/>
    <property type="match status" value="1"/>
</dbReference>
<accession>A0A2S0NE22</accession>
<evidence type="ECO:0000256" key="2">
    <source>
        <dbReference type="ARBA" id="ARBA00023125"/>
    </source>
</evidence>
<dbReference type="Proteomes" id="UP000237889">
    <property type="component" value="Chromosome"/>
</dbReference>
<keyword evidence="6" id="KW-1185">Reference proteome</keyword>
<dbReference type="OrthoDB" id="9792628at2"/>
<organism evidence="5 6">
    <name type="scientific">Phreatobacter cathodiphilus</name>
    <dbReference type="NCBI Taxonomy" id="1868589"/>
    <lineage>
        <taxon>Bacteria</taxon>
        <taxon>Pseudomonadati</taxon>
        <taxon>Pseudomonadota</taxon>
        <taxon>Alphaproteobacteria</taxon>
        <taxon>Hyphomicrobiales</taxon>
        <taxon>Phreatobacteraceae</taxon>
        <taxon>Phreatobacter</taxon>
    </lineage>
</organism>
<keyword evidence="2 4" id="KW-0238">DNA-binding</keyword>
<dbReference type="AlphaFoldDB" id="A0A2S0NE22"/>
<dbReference type="EMBL" id="CP027668">
    <property type="protein sequence ID" value="AVO46191.1"/>
    <property type="molecule type" value="Genomic_DNA"/>
</dbReference>
<dbReference type="InterPro" id="IPR026282">
    <property type="entry name" value="MJ1563"/>
</dbReference>
<name>A0A2S0NE22_9HYPH</name>
<gene>
    <name evidence="5" type="ORF">C6569_14590</name>
</gene>
<proteinExistence type="inferred from homology"/>
<dbReference type="KEGG" id="phr:C6569_14590"/>
<evidence type="ECO:0000256" key="1">
    <source>
        <dbReference type="ARBA" id="ARBA00023015"/>
    </source>
</evidence>
<reference evidence="5 6" key="1">
    <citation type="submission" date="2018-03" db="EMBL/GenBank/DDBJ databases">
        <title>Genome sequencing of Phreatobacter sp.</title>
        <authorList>
            <person name="Kim S.-J."/>
            <person name="Heo J."/>
            <person name="Kwon S.-W."/>
        </authorList>
    </citation>
    <scope>NUCLEOTIDE SEQUENCE [LARGE SCALE GENOMIC DNA]</scope>
    <source>
        <strain evidence="5 6">S-12</strain>
    </source>
</reference>
<evidence type="ECO:0000313" key="6">
    <source>
        <dbReference type="Proteomes" id="UP000237889"/>
    </source>
</evidence>
<evidence type="ECO:0000256" key="3">
    <source>
        <dbReference type="ARBA" id="ARBA00023163"/>
    </source>
</evidence>
<dbReference type="PANTHER" id="PTHR38465">
    <property type="entry name" value="HTH-TYPE TRANSCRIPTIONAL REGULATOR MJ1563-RELATED"/>
    <property type="match status" value="1"/>
</dbReference>
<sequence length="199" mass="22896">MNLPPLIQAFVLHFGEMGSRWGINRTVGQVYAVIFLANRPVCADDLVDAVGVARSNVAMALKELQSWELIRLKHVPGERRDFYTTLDDIWAIVRKLVEQRKRREIDPTLTVLRELLMQSPASEEERFAQERMQEMHGVIELLTGWYDDIERLETERLVQLLSLGSKIVKALEWKDKLFVVKGGRGRGKRARDDDPGEVD</sequence>
<dbReference type="InterPro" id="IPR036388">
    <property type="entry name" value="WH-like_DNA-bd_sf"/>
</dbReference>
<dbReference type="InterPro" id="IPR036390">
    <property type="entry name" value="WH_DNA-bd_sf"/>
</dbReference>
<dbReference type="RefSeq" id="WP_106749532.1">
    <property type="nucleotide sequence ID" value="NZ_CP027668.1"/>
</dbReference>
<protein>
    <recommendedName>
        <fullName evidence="4">HTH-type transcriptional regulator</fullName>
    </recommendedName>
</protein>
<evidence type="ECO:0000313" key="5">
    <source>
        <dbReference type="EMBL" id="AVO46191.1"/>
    </source>
</evidence>
<dbReference type="PANTHER" id="PTHR38465:SF1">
    <property type="entry name" value="HTH-TYPE TRANSCRIPTIONAL REGULATOR MJ1563-RELATED"/>
    <property type="match status" value="1"/>
</dbReference>
<dbReference type="InterPro" id="IPR052362">
    <property type="entry name" value="HTH-GbsR_regulator"/>
</dbReference>
<keyword evidence="1 4" id="KW-0805">Transcription regulation</keyword>
<dbReference type="Gene3D" id="1.10.10.10">
    <property type="entry name" value="Winged helix-like DNA-binding domain superfamily/Winged helix DNA-binding domain"/>
    <property type="match status" value="1"/>
</dbReference>
<evidence type="ECO:0000256" key="4">
    <source>
        <dbReference type="PIRNR" id="PIRNR006707"/>
    </source>
</evidence>
<dbReference type="PIRSF" id="PIRSF006707">
    <property type="entry name" value="MJ1563"/>
    <property type="match status" value="1"/>
</dbReference>